<dbReference type="InterPro" id="IPR015943">
    <property type="entry name" value="WD40/YVTN_repeat-like_dom_sf"/>
</dbReference>
<protein>
    <submittedName>
        <fullName evidence="1">Uncharacterized protein</fullName>
    </submittedName>
</protein>
<dbReference type="SUPFAM" id="SSF51004">
    <property type="entry name" value="C-terminal (heme d1) domain of cytochrome cd1-nitrite reductase"/>
    <property type="match status" value="1"/>
</dbReference>
<organism evidence="1">
    <name type="scientific">hydrothermal vent metagenome</name>
    <dbReference type="NCBI Taxonomy" id="652676"/>
    <lineage>
        <taxon>unclassified sequences</taxon>
        <taxon>metagenomes</taxon>
        <taxon>ecological metagenomes</taxon>
    </lineage>
</organism>
<gene>
    <name evidence="1" type="ORF">MNBD_GAMMA08-693</name>
</gene>
<dbReference type="Gene3D" id="2.130.10.10">
    <property type="entry name" value="YVTN repeat-like/Quinoprotein amine dehydrogenase"/>
    <property type="match status" value="1"/>
</dbReference>
<dbReference type="InterPro" id="IPR051200">
    <property type="entry name" value="Host-pathogen_enzymatic-act"/>
</dbReference>
<dbReference type="EMBL" id="UOFH01000238">
    <property type="protein sequence ID" value="VAW63152.1"/>
    <property type="molecule type" value="Genomic_DNA"/>
</dbReference>
<evidence type="ECO:0000313" key="1">
    <source>
        <dbReference type="EMBL" id="VAW63152.1"/>
    </source>
</evidence>
<dbReference type="AlphaFoldDB" id="A0A3B0XIC4"/>
<reference evidence="1" key="1">
    <citation type="submission" date="2018-06" db="EMBL/GenBank/DDBJ databases">
        <authorList>
            <person name="Zhirakovskaya E."/>
        </authorList>
    </citation>
    <scope>NUCLEOTIDE SEQUENCE</scope>
</reference>
<dbReference type="InterPro" id="IPR011048">
    <property type="entry name" value="Haem_d1_sf"/>
</dbReference>
<dbReference type="SUPFAM" id="SSF75011">
    <property type="entry name" value="3-carboxy-cis,cis-mucoante lactonizing enzyme"/>
    <property type="match status" value="1"/>
</dbReference>
<accession>A0A3B0XIC4</accession>
<dbReference type="PANTHER" id="PTHR47197">
    <property type="entry name" value="PROTEIN NIRF"/>
    <property type="match status" value="1"/>
</dbReference>
<name>A0A3B0XIC4_9ZZZZ</name>
<dbReference type="PANTHER" id="PTHR47197:SF3">
    <property type="entry name" value="DIHYDRO-HEME D1 DEHYDROGENASE"/>
    <property type="match status" value="1"/>
</dbReference>
<proteinExistence type="predicted"/>
<sequence length="388" mass="41939">MKTYLSLAIASALIATSSAAVAHSKSKSNIFVSNKGDASMSLVKCKTKKVHHGEAPSIKCKEVENEVLGFSTSWPANQYKGNKHWWWTGLNGEIVGLHARKSVVPLLDEANRKLVNTYTYDGVPAGLPQKGANFVGVTPKGKTVWNAAREIDEIQEIDTDPHSATFGEILTHINVPLSAEASPGSDTKGKMRPCDMSITPDGKYLWEPDLGGETVTGVDIKNKKVIAQITLPKVNPDNRVVPFMLTTNSHYAVIQNFEAPFGTVDVLDVSDPENPKHLKKITQADGLGVNPQTGEFTLNGRYHYIINLGSPDVPGNVDVLDMDSLEIVDKIALPVDCKPHDGDHTNDGKFFVVNCSGANSVAVISNYSKTLVDEVALTGTTPRGLIVR</sequence>